<feature type="compositionally biased region" description="Polar residues" evidence="11">
    <location>
        <begin position="444"/>
        <end position="460"/>
    </location>
</feature>
<dbReference type="Proteomes" id="UP001152797">
    <property type="component" value="Unassembled WGS sequence"/>
</dbReference>
<feature type="domain" description="BART" evidence="12">
    <location>
        <begin position="29"/>
        <end position="123"/>
    </location>
</feature>
<dbReference type="AlphaFoldDB" id="A0A9P1DIM4"/>
<evidence type="ECO:0000259" key="12">
    <source>
        <dbReference type="Pfam" id="PF11527"/>
    </source>
</evidence>
<dbReference type="InterPro" id="IPR042541">
    <property type="entry name" value="BART_sf"/>
</dbReference>
<evidence type="ECO:0000256" key="11">
    <source>
        <dbReference type="SAM" id="MobiDB-lite"/>
    </source>
</evidence>
<dbReference type="Gene3D" id="1.20.1520.10">
    <property type="entry name" value="ADP-ribosylation factor-like 2-binding protein, domain"/>
    <property type="match status" value="1"/>
</dbReference>
<evidence type="ECO:0000256" key="8">
    <source>
        <dbReference type="ARBA" id="ARBA00023273"/>
    </source>
</evidence>
<dbReference type="PANTHER" id="PTHR21532:SF0">
    <property type="entry name" value="CILIA- AND FLAGELLA-ASSOCIATED PROTEIN 36"/>
    <property type="match status" value="1"/>
</dbReference>
<dbReference type="PANTHER" id="PTHR21532">
    <property type="entry name" value="PHOSPHODIESTERASE HL"/>
    <property type="match status" value="1"/>
</dbReference>
<feature type="coiled-coil region" evidence="10">
    <location>
        <begin position="379"/>
        <end position="413"/>
    </location>
</feature>
<dbReference type="GO" id="GO:0005930">
    <property type="term" value="C:axoneme"/>
    <property type="evidence" value="ECO:0007669"/>
    <property type="project" value="TreeGrafter"/>
</dbReference>
<gene>
    <name evidence="13" type="ORF">C1SCF055_LOCUS35543</name>
</gene>
<protein>
    <recommendedName>
        <fullName evidence="4">Cilia- and flagella-associated protein 36</fullName>
    </recommendedName>
    <alternativeName>
        <fullName evidence="9">Coiled-coil domain-containing protein 104</fullName>
    </alternativeName>
</protein>
<dbReference type="Pfam" id="PF11527">
    <property type="entry name" value="ARL2_Bind_BART"/>
    <property type="match status" value="1"/>
</dbReference>
<evidence type="ECO:0000256" key="4">
    <source>
        <dbReference type="ARBA" id="ARBA00021815"/>
    </source>
</evidence>
<evidence type="ECO:0000256" key="1">
    <source>
        <dbReference type="ARBA" id="ARBA00004138"/>
    </source>
</evidence>
<dbReference type="EMBL" id="CAMXCT010004757">
    <property type="protein sequence ID" value="CAI4010261.1"/>
    <property type="molecule type" value="Genomic_DNA"/>
</dbReference>
<proteinExistence type="inferred from homology"/>
<comment type="similarity">
    <text evidence="3">Belongs to the CFAP36 family.</text>
</comment>
<reference evidence="13" key="1">
    <citation type="submission" date="2022-10" db="EMBL/GenBank/DDBJ databases">
        <authorList>
            <person name="Chen Y."/>
            <person name="Dougan E. K."/>
            <person name="Chan C."/>
            <person name="Rhodes N."/>
            <person name="Thang M."/>
        </authorList>
    </citation>
    <scope>NUCLEOTIDE SEQUENCE</scope>
</reference>
<evidence type="ECO:0000256" key="9">
    <source>
        <dbReference type="ARBA" id="ARBA00031593"/>
    </source>
</evidence>
<feature type="region of interest" description="Disordered" evidence="11">
    <location>
        <begin position="727"/>
        <end position="761"/>
    </location>
</feature>
<keyword evidence="15" id="KW-1185">Reference proteome</keyword>
<sequence length="961" mass="105710">MKDSDTRESEMSTLAREFCAFMVRASGLQSKLEAFMEEKCKNFKGGSLLEEQKLEWTLLHKEYLELAEREMEEFLQEKNTRAENVAEALREALGNSLWSLPLLQSLEYESFALQMITRASALQLQSEALASGGISGSFGGIWKLEQSAPRNLERFLKAQGVPWILRRLHIFAEIREVCVVEIPGTVPIFTILQLRDHGFGVSEEQVVADGVERCDGKFSTKAWLSDGELHVLTKPSDGLGNVLQTCYTVANGGRSLLVRRSALERTLLHTLIADDASWSITQHFQRCESTQLQCNLKASAVNQNCSGAASVPVQGPYQGPMATVTPRVPTPPLMPCMQAGQDSKKDRAFRLLNEVRAAVMEEAGSRIDERLKQLWTQAATEVKKQQREQERSMNQLLEEAKILTAKQQSMQAENQALMSMLSSLIKQVMPGEGDCKELPVQGGETPSTATACGSSDGSPSQLANLELDMPELPPFPGAVPAVTSAPPGLGPPWPPALPALSLAEALGISEVNKGSEGKAGEADTEADDGDVDAFVFKLTLRVADDMDLGLCFGKKGEALRIDRVESGAAESWNRQCSTSGSPERVLIPGDLVVSVNDQSDPEIMLQECTTRKLLKLRVLPCATRAISLDFSYWIGIWTPWRLDDISLGLEAVGLSDTIGFASAKSMDDDYDPFSEEPAPHVAMEKVFRKAARKAAGPGKLDAVEWRPQEDPLLGVVKLPLPPWRRKAAPKANLAPSQPKRKAAPRPRNAQAWLRRPRHNQGGLAEEYFQKEEKQPEKKQKVEVKRGFVGELLDKAPSTLQTCRSLLLFLDKKAEAAPEKPPMHGPEALQARLEAHAESLGRLEGLRTPGGWDARAKRVLDINATAASPPGEAALSALEKALEKESKELRKGMKEAGEKLEDVLKERQAWAKETVRREWIAWCAKLLRVRESQLLGEKDEAPEQMLMTAMDVLEALVAGTTT</sequence>
<name>A0A9P1DIM4_9DINO</name>
<dbReference type="OrthoDB" id="436533at2759"/>
<dbReference type="EMBL" id="CAMXCT020004757">
    <property type="protein sequence ID" value="CAL1163636.1"/>
    <property type="molecule type" value="Genomic_DNA"/>
</dbReference>
<feature type="coiled-coil region" evidence="10">
    <location>
        <begin position="64"/>
        <end position="95"/>
    </location>
</feature>
<accession>A0A9P1DIM4</accession>
<reference evidence="14" key="2">
    <citation type="submission" date="2024-04" db="EMBL/GenBank/DDBJ databases">
        <authorList>
            <person name="Chen Y."/>
            <person name="Shah S."/>
            <person name="Dougan E. K."/>
            <person name="Thang M."/>
            <person name="Chan C."/>
        </authorList>
    </citation>
    <scope>NUCLEOTIDE SEQUENCE [LARGE SCALE GENOMIC DNA]</scope>
</reference>
<evidence type="ECO:0000256" key="3">
    <source>
        <dbReference type="ARBA" id="ARBA00007460"/>
    </source>
</evidence>
<dbReference type="GO" id="GO:0097546">
    <property type="term" value="C:ciliary base"/>
    <property type="evidence" value="ECO:0007669"/>
    <property type="project" value="TreeGrafter"/>
</dbReference>
<feature type="coiled-coil region" evidence="10">
    <location>
        <begin position="874"/>
        <end position="912"/>
    </location>
</feature>
<dbReference type="InterPro" id="IPR023379">
    <property type="entry name" value="BART_dom"/>
</dbReference>
<evidence type="ECO:0000256" key="10">
    <source>
        <dbReference type="SAM" id="Coils"/>
    </source>
</evidence>
<organism evidence="13">
    <name type="scientific">Cladocopium goreaui</name>
    <dbReference type="NCBI Taxonomy" id="2562237"/>
    <lineage>
        <taxon>Eukaryota</taxon>
        <taxon>Sar</taxon>
        <taxon>Alveolata</taxon>
        <taxon>Dinophyceae</taxon>
        <taxon>Suessiales</taxon>
        <taxon>Symbiodiniaceae</taxon>
        <taxon>Cladocopium</taxon>
    </lineage>
</organism>
<evidence type="ECO:0000256" key="5">
    <source>
        <dbReference type="ARBA" id="ARBA00022490"/>
    </source>
</evidence>
<evidence type="ECO:0000256" key="2">
    <source>
        <dbReference type="ARBA" id="ARBA00004496"/>
    </source>
</evidence>
<comment type="subcellular location">
    <subcellularLocation>
        <location evidence="1">Cell projection</location>
        <location evidence="1">Cilium</location>
    </subcellularLocation>
    <subcellularLocation>
        <location evidence="2">Cytoplasm</location>
    </subcellularLocation>
</comment>
<keyword evidence="6 10" id="KW-0175">Coiled coil</keyword>
<keyword evidence="7" id="KW-0969">Cilium</keyword>
<keyword evidence="5" id="KW-0963">Cytoplasm</keyword>
<evidence type="ECO:0000256" key="6">
    <source>
        <dbReference type="ARBA" id="ARBA00023054"/>
    </source>
</evidence>
<dbReference type="EMBL" id="CAMXCT030004757">
    <property type="protein sequence ID" value="CAL4797573.1"/>
    <property type="molecule type" value="Genomic_DNA"/>
</dbReference>
<evidence type="ECO:0000313" key="14">
    <source>
        <dbReference type="EMBL" id="CAL1163636.1"/>
    </source>
</evidence>
<evidence type="ECO:0000313" key="13">
    <source>
        <dbReference type="EMBL" id="CAI4010261.1"/>
    </source>
</evidence>
<dbReference type="InterPro" id="IPR038888">
    <property type="entry name" value="CFAP36"/>
</dbReference>
<evidence type="ECO:0000313" key="15">
    <source>
        <dbReference type="Proteomes" id="UP001152797"/>
    </source>
</evidence>
<keyword evidence="8" id="KW-0966">Cell projection</keyword>
<comment type="caution">
    <text evidence="13">The sequence shown here is derived from an EMBL/GenBank/DDBJ whole genome shotgun (WGS) entry which is preliminary data.</text>
</comment>
<evidence type="ECO:0000256" key="7">
    <source>
        <dbReference type="ARBA" id="ARBA00023069"/>
    </source>
</evidence>
<feature type="region of interest" description="Disordered" evidence="11">
    <location>
        <begin position="440"/>
        <end position="460"/>
    </location>
</feature>